<evidence type="ECO:0000256" key="1">
    <source>
        <dbReference type="SAM" id="MobiDB-lite"/>
    </source>
</evidence>
<evidence type="ECO:0000313" key="2">
    <source>
        <dbReference type="EMBL" id="MBW0511978.1"/>
    </source>
</evidence>
<evidence type="ECO:0000313" key="3">
    <source>
        <dbReference type="Proteomes" id="UP000765509"/>
    </source>
</evidence>
<keyword evidence="3" id="KW-1185">Reference proteome</keyword>
<feature type="region of interest" description="Disordered" evidence="1">
    <location>
        <begin position="168"/>
        <end position="229"/>
    </location>
</feature>
<accession>A0A9Q3E448</accession>
<feature type="compositionally biased region" description="Polar residues" evidence="1">
    <location>
        <begin position="198"/>
        <end position="210"/>
    </location>
</feature>
<reference evidence="2" key="1">
    <citation type="submission" date="2021-03" db="EMBL/GenBank/DDBJ databases">
        <title>Draft genome sequence of rust myrtle Austropuccinia psidii MF-1, a brazilian biotype.</title>
        <authorList>
            <person name="Quecine M.C."/>
            <person name="Pachon D.M.R."/>
            <person name="Bonatelli M.L."/>
            <person name="Correr F.H."/>
            <person name="Franceschini L.M."/>
            <person name="Leite T.F."/>
            <person name="Margarido G.R.A."/>
            <person name="Almeida C.A."/>
            <person name="Ferrarezi J.A."/>
            <person name="Labate C.A."/>
        </authorList>
    </citation>
    <scope>NUCLEOTIDE SEQUENCE</scope>
    <source>
        <strain evidence="2">MF-1</strain>
    </source>
</reference>
<name>A0A9Q3E448_9BASI</name>
<dbReference type="Proteomes" id="UP000765509">
    <property type="component" value="Unassembled WGS sequence"/>
</dbReference>
<dbReference type="AlphaFoldDB" id="A0A9Q3E448"/>
<comment type="caution">
    <text evidence="2">The sequence shown here is derived from an EMBL/GenBank/DDBJ whole genome shotgun (WGS) entry which is preliminary data.</text>
</comment>
<proteinExistence type="predicted"/>
<dbReference type="EMBL" id="AVOT02022514">
    <property type="protein sequence ID" value="MBW0511978.1"/>
    <property type="molecule type" value="Genomic_DNA"/>
</dbReference>
<sequence length="229" mass="25963">MCSVITAASNEDLRLNEEVEGVAIRVENVEHNSTHIAPSYPQAQVQRSSHFSAINYNTVLRRTVSEGNFVHQSHVSTFSYDIYEQQGYRITSSNYSLSLDGHYGANDGSRYGILLREDTVETDEIEFEMFHSFNVNETQWQSVPNDGYNTPGSPFSISLDQMALTSSMSRKRKVREETLSDSVLSGLEPPRRRHKSNFQHNDVAQSTSYFAAQPEPPSDNVEPYNQNRD</sequence>
<organism evidence="2 3">
    <name type="scientific">Austropuccinia psidii MF-1</name>
    <dbReference type="NCBI Taxonomy" id="1389203"/>
    <lineage>
        <taxon>Eukaryota</taxon>
        <taxon>Fungi</taxon>
        <taxon>Dikarya</taxon>
        <taxon>Basidiomycota</taxon>
        <taxon>Pucciniomycotina</taxon>
        <taxon>Pucciniomycetes</taxon>
        <taxon>Pucciniales</taxon>
        <taxon>Sphaerophragmiaceae</taxon>
        <taxon>Austropuccinia</taxon>
    </lineage>
</organism>
<protein>
    <submittedName>
        <fullName evidence="2">Uncharacterized protein</fullName>
    </submittedName>
</protein>
<gene>
    <name evidence="2" type="ORF">O181_051693</name>
</gene>